<dbReference type="CDD" id="cd05233">
    <property type="entry name" value="SDR_c"/>
    <property type="match status" value="1"/>
</dbReference>
<dbReference type="SUPFAM" id="SSF51735">
    <property type="entry name" value="NAD(P)-binding Rossmann-fold domains"/>
    <property type="match status" value="1"/>
</dbReference>
<evidence type="ECO:0000313" key="4">
    <source>
        <dbReference type="EMBL" id="GAA3748382.1"/>
    </source>
</evidence>
<dbReference type="InterPro" id="IPR020904">
    <property type="entry name" value="Sc_DH/Rdtase_CS"/>
</dbReference>
<dbReference type="InterPro" id="IPR036291">
    <property type="entry name" value="NAD(P)-bd_dom_sf"/>
</dbReference>
<keyword evidence="5" id="KW-1185">Reference proteome</keyword>
<comment type="caution">
    <text evidence="4">The sequence shown here is derived from an EMBL/GenBank/DDBJ whole genome shotgun (WGS) entry which is preliminary data.</text>
</comment>
<proteinExistence type="inferred from homology"/>
<dbReference type="PANTHER" id="PTHR42901:SF1">
    <property type="entry name" value="ALCOHOL DEHYDROGENASE"/>
    <property type="match status" value="1"/>
</dbReference>
<dbReference type="PANTHER" id="PTHR42901">
    <property type="entry name" value="ALCOHOL DEHYDROGENASE"/>
    <property type="match status" value="1"/>
</dbReference>
<organism evidence="4 5">
    <name type="scientific">Streptomyces tremellae</name>
    <dbReference type="NCBI Taxonomy" id="1124239"/>
    <lineage>
        <taxon>Bacteria</taxon>
        <taxon>Bacillati</taxon>
        <taxon>Actinomycetota</taxon>
        <taxon>Actinomycetes</taxon>
        <taxon>Kitasatosporales</taxon>
        <taxon>Streptomycetaceae</taxon>
        <taxon>Streptomyces</taxon>
    </lineage>
</organism>
<name>A0ABP7FV79_9ACTN</name>
<dbReference type="Proteomes" id="UP001499884">
    <property type="component" value="Unassembled WGS sequence"/>
</dbReference>
<dbReference type="PROSITE" id="PS00061">
    <property type="entry name" value="ADH_SHORT"/>
    <property type="match status" value="1"/>
</dbReference>
<comment type="similarity">
    <text evidence="1 3">Belongs to the short-chain dehydrogenases/reductases (SDR) family.</text>
</comment>
<evidence type="ECO:0000256" key="1">
    <source>
        <dbReference type="ARBA" id="ARBA00006484"/>
    </source>
</evidence>
<dbReference type="PRINTS" id="PR00080">
    <property type="entry name" value="SDRFAMILY"/>
</dbReference>
<evidence type="ECO:0000256" key="2">
    <source>
        <dbReference type="ARBA" id="ARBA00023002"/>
    </source>
</evidence>
<gene>
    <name evidence="4" type="ORF">GCM10023082_50790</name>
</gene>
<sequence length="246" mass="25047">MRHALAGRGALVTGGSSGIGRAIACSFAEHGAEVVAAARGAQEPAGGVRPLRADLARPGGCADAVARAAQELGSLDILVAAAGAMLIDDVADASAADWQTMTAVNLTAATECVRAALPHLVEVSEGSRGCADIVVVGSISGRRPSPGRAMYAATKAGLRAFTDSLRQELAPTSVRVCLVEPGLTATSLRAANPPDKLRRMTARTPELHAVTPLSPWDVARAVTWLVSQPAGLSVSEMTLLPTSQGA</sequence>
<keyword evidence="2" id="KW-0560">Oxidoreductase</keyword>
<dbReference type="Pfam" id="PF00106">
    <property type="entry name" value="adh_short"/>
    <property type="match status" value="1"/>
</dbReference>
<reference evidence="5" key="1">
    <citation type="journal article" date="2019" name="Int. J. Syst. Evol. Microbiol.">
        <title>The Global Catalogue of Microorganisms (GCM) 10K type strain sequencing project: providing services to taxonomists for standard genome sequencing and annotation.</title>
        <authorList>
            <consortium name="The Broad Institute Genomics Platform"/>
            <consortium name="The Broad Institute Genome Sequencing Center for Infectious Disease"/>
            <person name="Wu L."/>
            <person name="Ma J."/>
        </authorList>
    </citation>
    <scope>NUCLEOTIDE SEQUENCE [LARGE SCALE GENOMIC DNA]</scope>
    <source>
        <strain evidence="5">JCM 30846</strain>
    </source>
</reference>
<protein>
    <submittedName>
        <fullName evidence="4">SDR family NAD(P)-dependent oxidoreductase</fullName>
    </submittedName>
</protein>
<dbReference type="InterPro" id="IPR002347">
    <property type="entry name" value="SDR_fam"/>
</dbReference>
<dbReference type="EMBL" id="BAABEP010000046">
    <property type="protein sequence ID" value="GAA3748382.1"/>
    <property type="molecule type" value="Genomic_DNA"/>
</dbReference>
<accession>A0ABP7FV79</accession>
<evidence type="ECO:0000313" key="5">
    <source>
        <dbReference type="Proteomes" id="UP001499884"/>
    </source>
</evidence>
<dbReference type="Gene3D" id="3.40.50.720">
    <property type="entry name" value="NAD(P)-binding Rossmann-like Domain"/>
    <property type="match status" value="1"/>
</dbReference>
<evidence type="ECO:0000256" key="3">
    <source>
        <dbReference type="RuleBase" id="RU000363"/>
    </source>
</evidence>
<dbReference type="PRINTS" id="PR00081">
    <property type="entry name" value="GDHRDH"/>
</dbReference>